<dbReference type="GO" id="GO:0022857">
    <property type="term" value="F:transmembrane transporter activity"/>
    <property type="evidence" value="ECO:0007669"/>
    <property type="project" value="TreeGrafter"/>
</dbReference>
<evidence type="ECO:0000256" key="3">
    <source>
        <dbReference type="ARBA" id="ARBA00022692"/>
    </source>
</evidence>
<dbReference type="GO" id="GO:0005886">
    <property type="term" value="C:plasma membrane"/>
    <property type="evidence" value="ECO:0007669"/>
    <property type="project" value="UniProtKB-SubCell"/>
</dbReference>
<name>A0A4U0FCP7_9BACL</name>
<feature type="domain" description="Peptidase M1 membrane alanine aminopeptidase" evidence="8">
    <location>
        <begin position="1153"/>
        <end position="1323"/>
    </location>
</feature>
<dbReference type="PANTHER" id="PTHR30572">
    <property type="entry name" value="MEMBRANE COMPONENT OF TRANSPORTER-RELATED"/>
    <property type="match status" value="1"/>
</dbReference>
<dbReference type="InterPro" id="IPR050250">
    <property type="entry name" value="Macrolide_Exporter_MacB"/>
</dbReference>
<feature type="transmembrane region" description="Helical" evidence="7">
    <location>
        <begin position="627"/>
        <end position="649"/>
    </location>
</feature>
<evidence type="ECO:0000256" key="5">
    <source>
        <dbReference type="ARBA" id="ARBA00023136"/>
    </source>
</evidence>
<dbReference type="InterPro" id="IPR014782">
    <property type="entry name" value="Peptidase_M1_dom"/>
</dbReference>
<dbReference type="OrthoDB" id="3268975at2"/>
<dbReference type="Proteomes" id="UP000309673">
    <property type="component" value="Unassembled WGS sequence"/>
</dbReference>
<evidence type="ECO:0000256" key="4">
    <source>
        <dbReference type="ARBA" id="ARBA00022989"/>
    </source>
</evidence>
<organism evidence="10 11">
    <name type="scientific">Cohnella pontilimi</name>
    <dbReference type="NCBI Taxonomy" id="2564100"/>
    <lineage>
        <taxon>Bacteria</taxon>
        <taxon>Bacillati</taxon>
        <taxon>Bacillota</taxon>
        <taxon>Bacilli</taxon>
        <taxon>Bacillales</taxon>
        <taxon>Paenibacillaceae</taxon>
        <taxon>Cohnella</taxon>
    </lineage>
</organism>
<sequence>MMRLLWSLWWRNKHRFIIILVGVFIVSFGLSSLFNLTESNKGTIVNTFENRWQVPYDILVRPSNTKPTDPKNSLFEPNFQSGITGGISLQQLEEIKSIPEITVAAPISIIGYSRLGVTFPERPKIKETGIYRSTATTTINVGTGQQNVELWKLYFSIGNMSDSSELMKYGIRLFNGDLATFSSSDYSLLAGIDPEQESKLVGLDSTLISVPNWNSRYFQSSDRSYIQNEENSNDVKINLPILLSNQIFVDKKYTFRYEKLDLPYNNVLQTKKTLEQLKNENGSNYLDRLRVVSSQTYVFTANQAKKILEENPSTLKNNGLYLLQHATSLQFNPIKGPYSDRWPYSYELKTFPLNNPILQELFPESYRPYKKITQNALILLPTYVGIYDPTKLDINKEMLAQFPIDAYKIPYTKQVLNDAGNPINPQPVIKPNNNPLGLLTSPPTMLTTLEAAAKILGDKPISVIRIKVADVHNISDTNKHKLEKIASQIRERTGLATDITLGSAPQPVLIHVPKSGARQDSAWVEQQWIKLGSSFQLMQEVKVGFSVLIWLVMLVAFIYVIATNVISLLVRKSQYALLLSLGWRHSHIARLMILEAMILGIITASVSWATQGFFLLVGKSQPSITRFITMGIFGVVFYLIGNLVTVFLLRRIQPSEALRAGEIINNNSRLIKVNSIFKLAFAQFKAKLKRNILSIISITMPTSLLFFFLFVTYRLKGVFYTTWLGEYTAAEIGTSHYLAITICLLISILITAEIIWQNVNERKPEISLLKTLGWPNYAIRKLVLLEGFITGCVAGFLALLLGITIIQFVYHKFPTGDLWFLILLGAVPLFTAVLGSLPPAKMAIRTHPIQGINGNYLTDSKTEIRLKQIVIIFITILMIISAISTIQIFATQQSSNLSRQKPPVQPETLPTKIGTPAGFVPRGVPTGNKSVYDLQLSLAENGKFSIDGTITVENNSSEVWEKIVFYMIPNIFTDNNNTKTYRDSASLLMHEVKLNGENVQYSLTGDTLTLHLAQKLSPAGKVVVKVSYDFVVPDNGIRFTKQDGSYMLAQWYPMLATYNHGWNKEDYTPLSESYHTGFSDFDLTYKLPKEYRIISSSDIDDESKSSGKIVVKNVKELFVAVTKDLVYNFKNLDEIEIRVWGRDADKETVDQVLNASTKALDFFNQNIGPYPHKQLDVILGNFVSMEYPGVVTVGLSADAKTLEHALVHELAHQWFYGVISNDPYHDGWLDESMAEFATSLYLHDYSFAQKFDKPNAKPSNLPLSQYEETDIIPSLYAKPIMNFKSLIEKQGGEYTGIKFLHDYWSNYKYKQINTEEFLRFIMAYFVMEDNSFFKDWIIAVDHQTKD</sequence>
<dbReference type="Gene3D" id="1.10.390.10">
    <property type="entry name" value="Neutral Protease Domain 2"/>
    <property type="match status" value="1"/>
</dbReference>
<feature type="transmembrane region" description="Helical" evidence="7">
    <location>
        <begin position="692"/>
        <end position="715"/>
    </location>
</feature>
<keyword evidence="2" id="KW-1003">Cell membrane</keyword>
<dbReference type="PANTHER" id="PTHR30572:SF4">
    <property type="entry name" value="ABC TRANSPORTER PERMEASE YTRF"/>
    <property type="match status" value="1"/>
</dbReference>
<evidence type="ECO:0000256" key="7">
    <source>
        <dbReference type="SAM" id="Phobius"/>
    </source>
</evidence>
<keyword evidence="4 7" id="KW-1133">Transmembrane helix</keyword>
<dbReference type="Gene3D" id="2.60.40.1730">
    <property type="entry name" value="tricorn interacting facor f3 domain"/>
    <property type="match status" value="1"/>
</dbReference>
<dbReference type="Pfam" id="PF01433">
    <property type="entry name" value="Peptidase_M1"/>
    <property type="match status" value="1"/>
</dbReference>
<keyword evidence="5 7" id="KW-0472">Membrane</keyword>
<dbReference type="GO" id="GO:0008270">
    <property type="term" value="F:zinc ion binding"/>
    <property type="evidence" value="ECO:0007669"/>
    <property type="project" value="InterPro"/>
</dbReference>
<dbReference type="CDD" id="cd09604">
    <property type="entry name" value="M1_APN_like"/>
    <property type="match status" value="1"/>
</dbReference>
<accession>A0A4U0FCP7</accession>
<dbReference type="InterPro" id="IPR042097">
    <property type="entry name" value="Aminopeptidase_N-like_N_sf"/>
</dbReference>
<evidence type="ECO:0000313" key="11">
    <source>
        <dbReference type="Proteomes" id="UP000309673"/>
    </source>
</evidence>
<evidence type="ECO:0000259" key="8">
    <source>
        <dbReference type="Pfam" id="PF01433"/>
    </source>
</evidence>
<feature type="transmembrane region" description="Helical" evidence="7">
    <location>
        <begin position="782"/>
        <end position="806"/>
    </location>
</feature>
<dbReference type="SUPFAM" id="SSF55486">
    <property type="entry name" value="Metalloproteases ('zincins'), catalytic domain"/>
    <property type="match status" value="1"/>
</dbReference>
<evidence type="ECO:0000256" key="2">
    <source>
        <dbReference type="ARBA" id="ARBA00022475"/>
    </source>
</evidence>
<reference evidence="10 11" key="1">
    <citation type="submission" date="2019-04" db="EMBL/GenBank/DDBJ databases">
        <title>Cohnella sp. nov., isolated from soil.</title>
        <authorList>
            <person name="Kim W."/>
        </authorList>
    </citation>
    <scope>NUCLEOTIDE SEQUENCE [LARGE SCALE GENOMIC DNA]</scope>
    <source>
        <strain evidence="10 11">CAU 1483</strain>
    </source>
</reference>
<evidence type="ECO:0000256" key="6">
    <source>
        <dbReference type="ARBA" id="ARBA00038076"/>
    </source>
</evidence>
<dbReference type="GO" id="GO:0008237">
    <property type="term" value="F:metallopeptidase activity"/>
    <property type="evidence" value="ECO:0007669"/>
    <property type="project" value="InterPro"/>
</dbReference>
<evidence type="ECO:0000256" key="1">
    <source>
        <dbReference type="ARBA" id="ARBA00004651"/>
    </source>
</evidence>
<feature type="transmembrane region" description="Helical" evidence="7">
    <location>
        <begin position="869"/>
        <end position="890"/>
    </location>
</feature>
<keyword evidence="11" id="KW-1185">Reference proteome</keyword>
<comment type="caution">
    <text evidence="10">The sequence shown here is derived from an EMBL/GenBank/DDBJ whole genome shotgun (WGS) entry which is preliminary data.</text>
</comment>
<dbReference type="Pfam" id="PF02687">
    <property type="entry name" value="FtsX"/>
    <property type="match status" value="1"/>
</dbReference>
<feature type="transmembrane region" description="Helical" evidence="7">
    <location>
        <begin position="16"/>
        <end position="36"/>
    </location>
</feature>
<dbReference type="EMBL" id="SUPK01000003">
    <property type="protein sequence ID" value="TJY42663.1"/>
    <property type="molecule type" value="Genomic_DNA"/>
</dbReference>
<dbReference type="RefSeq" id="WP_136777082.1">
    <property type="nucleotide sequence ID" value="NZ_SUPK01000003.1"/>
</dbReference>
<feature type="transmembrane region" description="Helical" evidence="7">
    <location>
        <begin position="547"/>
        <end position="570"/>
    </location>
</feature>
<keyword evidence="3 7" id="KW-0812">Transmembrane</keyword>
<comment type="similarity">
    <text evidence="6">Belongs to the ABC-4 integral membrane protein family.</text>
</comment>
<feature type="transmembrane region" description="Helical" evidence="7">
    <location>
        <begin position="818"/>
        <end position="837"/>
    </location>
</feature>
<dbReference type="InterPro" id="IPR027268">
    <property type="entry name" value="Peptidase_M4/M1_CTD_sf"/>
</dbReference>
<evidence type="ECO:0000313" key="10">
    <source>
        <dbReference type="EMBL" id="TJY42663.1"/>
    </source>
</evidence>
<gene>
    <name evidence="10" type="ORF">E5161_07365</name>
</gene>
<evidence type="ECO:0000259" key="9">
    <source>
        <dbReference type="Pfam" id="PF02687"/>
    </source>
</evidence>
<feature type="domain" description="ABC3 transporter permease C-terminal" evidence="9">
    <location>
        <begin position="738"/>
        <end position="848"/>
    </location>
</feature>
<proteinExistence type="inferred from homology"/>
<dbReference type="InterPro" id="IPR003838">
    <property type="entry name" value="ABC3_permease_C"/>
</dbReference>
<feature type="transmembrane region" description="Helical" evidence="7">
    <location>
        <begin position="735"/>
        <end position="756"/>
    </location>
</feature>
<protein>
    <submittedName>
        <fullName evidence="10">FtsX-like permease family protein</fullName>
    </submittedName>
</protein>
<feature type="transmembrane region" description="Helical" evidence="7">
    <location>
        <begin position="591"/>
        <end position="615"/>
    </location>
</feature>
<comment type="subcellular location">
    <subcellularLocation>
        <location evidence="1">Cell membrane</location>
        <topology evidence="1">Multi-pass membrane protein</topology>
    </subcellularLocation>
</comment>